<gene>
    <name evidence="2" type="ORF">FAZ98_10410</name>
</gene>
<dbReference type="KEGG" id="pacs:FAZ98_10410"/>
<dbReference type="Proteomes" id="UP000433577">
    <property type="component" value="Chromosome 1"/>
</dbReference>
<evidence type="ECO:0000256" key="1">
    <source>
        <dbReference type="SAM" id="SignalP"/>
    </source>
</evidence>
<accession>A0A7Z2JEA2</accession>
<evidence type="ECO:0008006" key="4">
    <source>
        <dbReference type="Google" id="ProtNLM"/>
    </source>
</evidence>
<feature type="chain" id="PRO_5030545156" description="Lipoprotein" evidence="1">
    <location>
        <begin position="21"/>
        <end position="114"/>
    </location>
</feature>
<dbReference type="PROSITE" id="PS51257">
    <property type="entry name" value="PROKAR_LIPOPROTEIN"/>
    <property type="match status" value="1"/>
</dbReference>
<name>A0A7Z2JEA2_9BURK</name>
<feature type="signal peptide" evidence="1">
    <location>
        <begin position="1"/>
        <end position="20"/>
    </location>
</feature>
<evidence type="ECO:0000313" key="3">
    <source>
        <dbReference type="Proteomes" id="UP000433577"/>
    </source>
</evidence>
<dbReference type="RefSeq" id="WP_158951138.1">
    <property type="nucleotide sequence ID" value="NZ_CP046913.1"/>
</dbReference>
<reference evidence="2 3" key="1">
    <citation type="submission" date="2019-12" db="EMBL/GenBank/DDBJ databases">
        <title>Paraburkholderia acidiphila 7Q-K02 sp. nov and Paraburkholderia acidisoli DHF22 sp. nov., two strains isolated from forest soil.</title>
        <authorList>
            <person name="Gao Z."/>
            <person name="Qiu L."/>
        </authorList>
    </citation>
    <scope>NUCLEOTIDE SEQUENCE [LARGE SCALE GENOMIC DNA]</scope>
    <source>
        <strain evidence="2 3">DHF22</strain>
    </source>
</reference>
<proteinExistence type="predicted"/>
<evidence type="ECO:0000313" key="2">
    <source>
        <dbReference type="EMBL" id="QGZ62107.1"/>
    </source>
</evidence>
<sequence length="114" mass="12169">MKKAAALFCLTTLVAGCVSTSEVTQIGKDTYTVGTTARGGLNSRAEIMATTVKIAAQYCTSLNKKMQLSHSDASGVQGWTPVETDIVFQCLDETDPGYGRVTEHRDIGAIQVTH</sequence>
<organism evidence="2 3">
    <name type="scientific">Paraburkholderia acidisoli</name>
    <dbReference type="NCBI Taxonomy" id="2571748"/>
    <lineage>
        <taxon>Bacteria</taxon>
        <taxon>Pseudomonadati</taxon>
        <taxon>Pseudomonadota</taxon>
        <taxon>Betaproteobacteria</taxon>
        <taxon>Burkholderiales</taxon>
        <taxon>Burkholderiaceae</taxon>
        <taxon>Paraburkholderia</taxon>
    </lineage>
</organism>
<dbReference type="EMBL" id="CP046913">
    <property type="protein sequence ID" value="QGZ62107.1"/>
    <property type="molecule type" value="Genomic_DNA"/>
</dbReference>
<dbReference type="AlphaFoldDB" id="A0A7Z2JEA2"/>
<keyword evidence="3" id="KW-1185">Reference proteome</keyword>
<keyword evidence="1" id="KW-0732">Signal</keyword>
<protein>
    <recommendedName>
        <fullName evidence="4">Lipoprotein</fullName>
    </recommendedName>
</protein>